<dbReference type="AlphaFoldDB" id="A0A6C0GL53"/>
<proteinExistence type="predicted"/>
<reference evidence="1 2" key="1">
    <citation type="submission" date="2020-01" db="EMBL/GenBank/DDBJ databases">
        <authorList>
            <person name="Kim M.K."/>
        </authorList>
    </citation>
    <scope>NUCLEOTIDE SEQUENCE [LARGE SCALE GENOMIC DNA]</scope>
    <source>
        <strain evidence="1 2">172606-1</strain>
    </source>
</reference>
<accession>A0A6C0GL53</accession>
<keyword evidence="2" id="KW-1185">Reference proteome</keyword>
<protein>
    <submittedName>
        <fullName evidence="1">Uncharacterized protein</fullName>
    </submittedName>
</protein>
<evidence type="ECO:0000313" key="1">
    <source>
        <dbReference type="EMBL" id="QHT68709.1"/>
    </source>
</evidence>
<sequence>MDFRFIEQDKAKAIISCKSVLNPSTVEQDYCQDLNPFSNEVWLFAECCGPDSPEKIKVEAQKCGYKNYWQLYTWNRDTDEIIDSLEAWDNFVETVRSLRA</sequence>
<gene>
    <name evidence="1" type="ORF">GXP67_19700</name>
</gene>
<dbReference type="KEGG" id="rhoz:GXP67_19700"/>
<name>A0A6C0GL53_9BACT</name>
<dbReference type="EMBL" id="CP048222">
    <property type="protein sequence ID" value="QHT68709.1"/>
    <property type="molecule type" value="Genomic_DNA"/>
</dbReference>
<evidence type="ECO:0000313" key="2">
    <source>
        <dbReference type="Proteomes" id="UP000480178"/>
    </source>
</evidence>
<dbReference type="RefSeq" id="WP_162444717.1">
    <property type="nucleotide sequence ID" value="NZ_CP048222.1"/>
</dbReference>
<dbReference type="Proteomes" id="UP000480178">
    <property type="component" value="Chromosome"/>
</dbReference>
<organism evidence="1 2">
    <name type="scientific">Rhodocytophaga rosea</name>
    <dbReference type="NCBI Taxonomy" id="2704465"/>
    <lineage>
        <taxon>Bacteria</taxon>
        <taxon>Pseudomonadati</taxon>
        <taxon>Bacteroidota</taxon>
        <taxon>Cytophagia</taxon>
        <taxon>Cytophagales</taxon>
        <taxon>Rhodocytophagaceae</taxon>
        <taxon>Rhodocytophaga</taxon>
    </lineage>
</organism>